<feature type="domain" description="FAD-binding PCMH-type" evidence="7">
    <location>
        <begin position="114"/>
        <end position="300"/>
    </location>
</feature>
<evidence type="ECO:0000256" key="6">
    <source>
        <dbReference type="SAM" id="SignalP"/>
    </source>
</evidence>
<dbReference type="Gene3D" id="3.30.465.10">
    <property type="match status" value="2"/>
</dbReference>
<proteinExistence type="inferred from homology"/>
<evidence type="ECO:0000256" key="3">
    <source>
        <dbReference type="ARBA" id="ARBA00022630"/>
    </source>
</evidence>
<dbReference type="PROSITE" id="PS51387">
    <property type="entry name" value="FAD_PCMH"/>
    <property type="match status" value="1"/>
</dbReference>
<dbReference type="PANTHER" id="PTHR42973">
    <property type="entry name" value="BINDING OXIDOREDUCTASE, PUTATIVE (AFU_ORTHOLOGUE AFUA_1G17690)-RELATED"/>
    <property type="match status" value="1"/>
</dbReference>
<dbReference type="Pfam" id="PF08031">
    <property type="entry name" value="BBE"/>
    <property type="match status" value="1"/>
</dbReference>
<comment type="caution">
    <text evidence="8">The sequence shown here is derived from an EMBL/GenBank/DDBJ whole genome shotgun (WGS) entry which is preliminary data.</text>
</comment>
<feature type="signal peptide" evidence="6">
    <location>
        <begin position="1"/>
        <end position="16"/>
    </location>
</feature>
<dbReference type="InterPro" id="IPR036318">
    <property type="entry name" value="FAD-bd_PCMH-like_sf"/>
</dbReference>
<keyword evidence="3" id="KW-0285">Flavoprotein</keyword>
<protein>
    <recommendedName>
        <fullName evidence="7">FAD-binding PCMH-type domain-containing protein</fullName>
    </recommendedName>
</protein>
<keyword evidence="9" id="KW-1185">Reference proteome</keyword>
<name>A0ABR4M685_9EURO</name>
<sequence length="599" mass="64923">MRSFLLTLFLTSLASSHPQHSDCRCRPHQSCWPSPKEWNALNSSVDGRLFAVRPLADVCHNGGAESEACQSVQALWSNSTWRAAEPGAVQWVNWEAWPERGESCFIETPFDQPCEQGRISLYSTIATSPADIQKSVRFAKKYNLRLTIKNSGHCFLGRSTAPESLQILTNGMKDIAFVDDFTPEGGPKGRSEGPAVTIGAGVALQELYAALGEKGKIAVAGSSHTVGATGGYIQGGGHSFLGPWKGMASDNALQFTVVTADGDLVVANEYENSDLFWALRGGGGGTFGVVVDVTLRTFDEAPLVLAALNISTPVGDPRFWDALTEFHAHLPTVSDAGGAGYYFITPNNFLPDRNMTVSGVASLLLFPNQTDTEKINQVFAPLLKKLNETSAVTTEYMSYSLPDIHTLVSTVLIPGDADVTAGIALIGSRLYSRELFASKNGPSKLTSALRKIRANLGDVYTGHLVAGGAVAQNGKIIDSALLPAWRETLVHLTMSRGWGPDTSLIEQEVIRHNLTDVDVQILRSVEGSDRMGAYLNEANAYEKDFQSSFWGDNYDRLYAIKQKWDPTGLFITRSGVGSEDWDAEGLCRAKHGYPSPCQF</sequence>
<dbReference type="EMBL" id="JBFXLQ010000002">
    <property type="protein sequence ID" value="KAL2872117.1"/>
    <property type="molecule type" value="Genomic_DNA"/>
</dbReference>
<dbReference type="GeneID" id="98142977"/>
<evidence type="ECO:0000313" key="8">
    <source>
        <dbReference type="EMBL" id="KAL2872117.1"/>
    </source>
</evidence>
<feature type="chain" id="PRO_5046854304" description="FAD-binding PCMH-type domain-containing protein" evidence="6">
    <location>
        <begin position="17"/>
        <end position="599"/>
    </location>
</feature>
<evidence type="ECO:0000256" key="4">
    <source>
        <dbReference type="ARBA" id="ARBA00022827"/>
    </source>
</evidence>
<keyword evidence="4" id="KW-0274">FAD</keyword>
<dbReference type="InterPro" id="IPR016166">
    <property type="entry name" value="FAD-bd_PCMH"/>
</dbReference>
<dbReference type="InterPro" id="IPR012951">
    <property type="entry name" value="BBE"/>
</dbReference>
<evidence type="ECO:0000256" key="5">
    <source>
        <dbReference type="ARBA" id="ARBA00023002"/>
    </source>
</evidence>
<organism evidence="8 9">
    <name type="scientific">Aspergillus lucknowensis</name>
    <dbReference type="NCBI Taxonomy" id="176173"/>
    <lineage>
        <taxon>Eukaryota</taxon>
        <taxon>Fungi</taxon>
        <taxon>Dikarya</taxon>
        <taxon>Ascomycota</taxon>
        <taxon>Pezizomycotina</taxon>
        <taxon>Eurotiomycetes</taxon>
        <taxon>Eurotiomycetidae</taxon>
        <taxon>Eurotiales</taxon>
        <taxon>Aspergillaceae</taxon>
        <taxon>Aspergillus</taxon>
        <taxon>Aspergillus subgen. Nidulantes</taxon>
    </lineage>
</organism>
<evidence type="ECO:0000313" key="9">
    <source>
        <dbReference type="Proteomes" id="UP001610432"/>
    </source>
</evidence>
<evidence type="ECO:0000256" key="1">
    <source>
        <dbReference type="ARBA" id="ARBA00001974"/>
    </source>
</evidence>
<comment type="cofactor">
    <cofactor evidence="1">
        <name>FAD</name>
        <dbReference type="ChEBI" id="CHEBI:57692"/>
    </cofactor>
</comment>
<accession>A0ABR4M685</accession>
<keyword evidence="6" id="KW-0732">Signal</keyword>
<gene>
    <name evidence="8" type="ORF">BJX67DRAFT_341547</name>
</gene>
<dbReference type="Proteomes" id="UP001610432">
    <property type="component" value="Unassembled WGS sequence"/>
</dbReference>
<dbReference type="InterPro" id="IPR006094">
    <property type="entry name" value="Oxid_FAD_bind_N"/>
</dbReference>
<dbReference type="InterPro" id="IPR050416">
    <property type="entry name" value="FAD-linked_Oxidoreductase"/>
</dbReference>
<dbReference type="Pfam" id="PF01565">
    <property type="entry name" value="FAD_binding_4"/>
    <property type="match status" value="1"/>
</dbReference>
<evidence type="ECO:0000259" key="7">
    <source>
        <dbReference type="PROSITE" id="PS51387"/>
    </source>
</evidence>
<reference evidence="8 9" key="1">
    <citation type="submission" date="2024-07" db="EMBL/GenBank/DDBJ databases">
        <title>Section-level genome sequencing and comparative genomics of Aspergillus sections Usti and Cavernicolus.</title>
        <authorList>
            <consortium name="Lawrence Berkeley National Laboratory"/>
            <person name="Nybo J.L."/>
            <person name="Vesth T.C."/>
            <person name="Theobald S."/>
            <person name="Frisvad J.C."/>
            <person name="Larsen T.O."/>
            <person name="Kjaerboelling I."/>
            <person name="Rothschild-Mancinelli K."/>
            <person name="Lyhne E.K."/>
            <person name="Kogle M.E."/>
            <person name="Barry K."/>
            <person name="Clum A."/>
            <person name="Na H."/>
            <person name="Ledsgaard L."/>
            <person name="Lin J."/>
            <person name="Lipzen A."/>
            <person name="Kuo A."/>
            <person name="Riley R."/>
            <person name="Mondo S."/>
            <person name="Labutti K."/>
            <person name="Haridas S."/>
            <person name="Pangalinan J."/>
            <person name="Salamov A.A."/>
            <person name="Simmons B.A."/>
            <person name="Magnuson J.K."/>
            <person name="Chen J."/>
            <person name="Drula E."/>
            <person name="Henrissat B."/>
            <person name="Wiebenga A."/>
            <person name="Lubbers R.J."/>
            <person name="Gomes A.C."/>
            <person name="Macurrencykelacurrency M.R."/>
            <person name="Stajich J."/>
            <person name="Grigoriev I.V."/>
            <person name="Mortensen U.H."/>
            <person name="De Vries R.P."/>
            <person name="Baker S.E."/>
            <person name="Andersen M.R."/>
        </authorList>
    </citation>
    <scope>NUCLEOTIDE SEQUENCE [LARGE SCALE GENOMIC DNA]</scope>
    <source>
        <strain evidence="8 9">CBS 449.75</strain>
    </source>
</reference>
<comment type="similarity">
    <text evidence="2">Belongs to the oxygen-dependent FAD-linked oxidoreductase family.</text>
</comment>
<evidence type="ECO:0000256" key="2">
    <source>
        <dbReference type="ARBA" id="ARBA00005466"/>
    </source>
</evidence>
<dbReference type="PANTHER" id="PTHR42973:SF39">
    <property type="entry name" value="FAD-BINDING PCMH-TYPE DOMAIN-CONTAINING PROTEIN"/>
    <property type="match status" value="1"/>
</dbReference>
<dbReference type="RefSeq" id="XP_070891096.1">
    <property type="nucleotide sequence ID" value="XM_071027905.1"/>
</dbReference>
<keyword evidence="5" id="KW-0560">Oxidoreductase</keyword>
<dbReference type="InterPro" id="IPR016169">
    <property type="entry name" value="FAD-bd_PCMH_sub2"/>
</dbReference>
<dbReference type="SUPFAM" id="SSF56176">
    <property type="entry name" value="FAD-binding/transporter-associated domain-like"/>
    <property type="match status" value="1"/>
</dbReference>